<dbReference type="SMART" id="SM00448">
    <property type="entry name" value="REC"/>
    <property type="match status" value="1"/>
</dbReference>
<organism evidence="18 19">
    <name type="scientific">Mariniplasma anaerobium</name>
    <dbReference type="NCBI Taxonomy" id="2735436"/>
    <lineage>
        <taxon>Bacteria</taxon>
        <taxon>Bacillati</taxon>
        <taxon>Mycoplasmatota</taxon>
        <taxon>Mollicutes</taxon>
        <taxon>Acholeplasmatales</taxon>
        <taxon>Acholeplasmataceae</taxon>
        <taxon>Mariniplasma</taxon>
    </lineage>
</organism>
<sequence>MKMDRVYVFLYYFDENYTENTFEWCNKDIKPEIDGLKHVPLDHILENWVKPHLNHENVYIENVENLPKNSELYAVLSPQKIKSLLTIPMFNENKCIGFVGFDSVKEINHLEDNDTMLLKILAELISNLHIKKNSFDQMNQVLMINKQIRQNLETFFNRVDDFLFVLDEQGKIINVNNVVIEKLGYKQDEIIGESILKIHQVEDYDEAKRLVKGMISGDVDFCPLPPILTKSGKKIPVESKVTHGIWNGKPALFGVSKDITLLKISEDKFKKLFHSNPSASMLITLKDKKIIEANESFYTLFEFSEDEVINNTPIELGIITDKLYQTIYGEDKYNSSIEVELKTKSGESKFVILKSDKIDINDYTYIYTILNDVTKLNKTKQALDEINEKNRIKAITENNAKTQFLAEMSHEIRTPLNGIFNLIYLLRNTNLSQQQREYLETASNSANSLSIIINDILDLSKIEAGKTISITRKTNLESEVYEIVNVHKHSAIEKGITFNCDFDYDIPQYINIDRKHLRQILINLISNAIKYTDHGSVTFRIQLESKNNDNIVLGFAVIDTGIGISKESIEFLTDKFYQVDNQSTRENVGTGLGLTITNKLVQLLDSELQIDSTLGEGSMFSFSLNIKNNYDSISAPFQDLKKTKILFIQNNADDVDRHETMFNSMNIVITKISLNTYLETWMTLPLFDYIRISPELHQYSDLMNILSSISSRKFLILNNSDEFPLEQIKKVNIHHTFITPFCRQEVYNYLIKSDSKLKPISQIKLDKLLKNYHILIVDDNRINRMSLSMILSKYGFTITSAKDGFEAFDLIKETDFDLILLDVQMPGMNGYELTEKVRNLGEKYEDLVIVTLTANAFQDDVNKGKAVGVNGTITKPIDPEKIIVIIKEYLKLDVDSKQNSFSKIQIPNHLISFNSNKFLQHFGDSKDLIENLAASYLEDYQNDIDKIDTAIAQHDFLSIEKATHYFISSCSTLCADRLYWVSEYIKNEAKNKKISSIIALNKILKEESIEFAKTLSNWIHNRNIS</sequence>
<evidence type="ECO:0000256" key="10">
    <source>
        <dbReference type="ARBA" id="ARBA00022777"/>
    </source>
</evidence>
<evidence type="ECO:0000256" key="17">
    <source>
        <dbReference type="ARBA" id="ARBA00074306"/>
    </source>
</evidence>
<evidence type="ECO:0000256" key="12">
    <source>
        <dbReference type="ARBA" id="ARBA00022989"/>
    </source>
</evidence>
<dbReference type="InterPro" id="IPR011006">
    <property type="entry name" value="CheY-like_superfamily"/>
</dbReference>
<dbReference type="Proteomes" id="UP000620133">
    <property type="component" value="Chromosome"/>
</dbReference>
<keyword evidence="8" id="KW-0812">Transmembrane</keyword>
<comment type="subcellular location">
    <subcellularLocation>
        <location evidence="2">Cell membrane</location>
        <topology evidence="2">Multi-pass membrane protein</topology>
    </subcellularLocation>
</comment>
<dbReference type="SMART" id="SM00091">
    <property type="entry name" value="PAS"/>
    <property type="match status" value="2"/>
</dbReference>
<dbReference type="CDD" id="cd17546">
    <property type="entry name" value="REC_hyHK_CKI1_RcsC-like"/>
    <property type="match status" value="1"/>
</dbReference>
<dbReference type="CDD" id="cd16922">
    <property type="entry name" value="HATPase_EvgS-ArcB-TorS-like"/>
    <property type="match status" value="1"/>
</dbReference>
<dbReference type="PRINTS" id="PR00344">
    <property type="entry name" value="BCTRLSENSOR"/>
</dbReference>
<dbReference type="GO" id="GO:0005524">
    <property type="term" value="F:ATP binding"/>
    <property type="evidence" value="ECO:0007669"/>
    <property type="project" value="UniProtKB-KW"/>
</dbReference>
<evidence type="ECO:0000256" key="6">
    <source>
        <dbReference type="ARBA" id="ARBA00022553"/>
    </source>
</evidence>
<evidence type="ECO:0000256" key="5">
    <source>
        <dbReference type="ARBA" id="ARBA00022475"/>
    </source>
</evidence>
<dbReference type="InterPro" id="IPR000014">
    <property type="entry name" value="PAS"/>
</dbReference>
<evidence type="ECO:0000256" key="14">
    <source>
        <dbReference type="ARBA" id="ARBA00023136"/>
    </source>
</evidence>
<evidence type="ECO:0000256" key="16">
    <source>
        <dbReference type="ARBA" id="ARBA00068150"/>
    </source>
</evidence>
<dbReference type="PROSITE" id="PS50110">
    <property type="entry name" value="RESPONSE_REGULATORY"/>
    <property type="match status" value="1"/>
</dbReference>
<keyword evidence="19" id="KW-1185">Reference proteome</keyword>
<keyword evidence="14" id="KW-0472">Membrane</keyword>
<dbReference type="PANTHER" id="PTHR45339:SF1">
    <property type="entry name" value="HYBRID SIGNAL TRANSDUCTION HISTIDINE KINASE J"/>
    <property type="match status" value="1"/>
</dbReference>
<dbReference type="Pfam" id="PF00072">
    <property type="entry name" value="Response_reg"/>
    <property type="match status" value="1"/>
</dbReference>
<dbReference type="SUPFAM" id="SSF55874">
    <property type="entry name" value="ATPase domain of HSP90 chaperone/DNA topoisomerase II/histidine kinase"/>
    <property type="match status" value="1"/>
</dbReference>
<evidence type="ECO:0000256" key="3">
    <source>
        <dbReference type="ARBA" id="ARBA00006402"/>
    </source>
</evidence>
<comment type="similarity">
    <text evidence="3">In the N-terminal section; belongs to the phytochrome family.</text>
</comment>
<dbReference type="Gene3D" id="1.10.287.130">
    <property type="match status" value="1"/>
</dbReference>
<dbReference type="InterPro" id="IPR008207">
    <property type="entry name" value="Sig_transdc_His_kin_Hpt_dom"/>
</dbReference>
<dbReference type="Pfam" id="PF13426">
    <property type="entry name" value="PAS_9"/>
    <property type="match status" value="2"/>
</dbReference>
<dbReference type="AlphaFoldDB" id="A0A7U9TIQ6"/>
<dbReference type="Gene3D" id="3.30.450.40">
    <property type="match status" value="1"/>
</dbReference>
<dbReference type="InterPro" id="IPR005467">
    <property type="entry name" value="His_kinase_dom"/>
</dbReference>
<dbReference type="FunFam" id="1.10.287.130:FF:000002">
    <property type="entry name" value="Two-component osmosensing histidine kinase"/>
    <property type="match status" value="1"/>
</dbReference>
<dbReference type="Gene3D" id="3.30.565.10">
    <property type="entry name" value="Histidine kinase-like ATPase, C-terminal domain"/>
    <property type="match status" value="1"/>
</dbReference>
<keyword evidence="6" id="KW-0597">Phosphoprotein</keyword>
<dbReference type="PROSITE" id="PS50109">
    <property type="entry name" value="HIS_KIN"/>
    <property type="match status" value="1"/>
</dbReference>
<evidence type="ECO:0000256" key="7">
    <source>
        <dbReference type="ARBA" id="ARBA00022679"/>
    </source>
</evidence>
<dbReference type="NCBIfam" id="TIGR00229">
    <property type="entry name" value="sensory_box"/>
    <property type="match status" value="2"/>
</dbReference>
<dbReference type="InterPro" id="IPR036641">
    <property type="entry name" value="HPT_dom_sf"/>
</dbReference>
<dbReference type="PROSITE" id="PS50894">
    <property type="entry name" value="HPT"/>
    <property type="match status" value="1"/>
</dbReference>
<dbReference type="InterPro" id="IPR003661">
    <property type="entry name" value="HisK_dim/P_dom"/>
</dbReference>
<dbReference type="SMART" id="SM00388">
    <property type="entry name" value="HisKA"/>
    <property type="match status" value="1"/>
</dbReference>
<evidence type="ECO:0000313" key="18">
    <source>
        <dbReference type="EMBL" id="BCR35530.1"/>
    </source>
</evidence>
<comment type="subunit">
    <text evidence="15">At low DSF concentrations, interacts with RpfF.</text>
</comment>
<dbReference type="SUPFAM" id="SSF55785">
    <property type="entry name" value="PYP-like sensor domain (PAS domain)"/>
    <property type="match status" value="2"/>
</dbReference>
<evidence type="ECO:0000313" key="19">
    <source>
        <dbReference type="Proteomes" id="UP000620133"/>
    </source>
</evidence>
<evidence type="ECO:0000256" key="13">
    <source>
        <dbReference type="ARBA" id="ARBA00023012"/>
    </source>
</evidence>
<dbReference type="SUPFAM" id="SSF52172">
    <property type="entry name" value="CheY-like"/>
    <property type="match status" value="1"/>
</dbReference>
<dbReference type="GO" id="GO:0005886">
    <property type="term" value="C:plasma membrane"/>
    <property type="evidence" value="ECO:0007669"/>
    <property type="project" value="UniProtKB-SubCell"/>
</dbReference>
<dbReference type="Gene3D" id="1.20.120.160">
    <property type="entry name" value="HPT domain"/>
    <property type="match status" value="1"/>
</dbReference>
<dbReference type="Pfam" id="PF00512">
    <property type="entry name" value="HisKA"/>
    <property type="match status" value="1"/>
</dbReference>
<dbReference type="SMART" id="SM00387">
    <property type="entry name" value="HATPase_c"/>
    <property type="match status" value="1"/>
</dbReference>
<name>A0A7U9TIQ6_9MOLU</name>
<gene>
    <name evidence="18" type="ORF">MPAN_004230</name>
</gene>
<evidence type="ECO:0000256" key="15">
    <source>
        <dbReference type="ARBA" id="ARBA00064003"/>
    </source>
</evidence>
<keyword evidence="11" id="KW-0067">ATP-binding</keyword>
<dbReference type="InterPro" id="IPR001789">
    <property type="entry name" value="Sig_transdc_resp-reg_receiver"/>
</dbReference>
<dbReference type="Pfam" id="PF02518">
    <property type="entry name" value="HATPase_c"/>
    <property type="match status" value="1"/>
</dbReference>
<dbReference type="SUPFAM" id="SSF47384">
    <property type="entry name" value="Homodimeric domain of signal transducing histidine kinase"/>
    <property type="match status" value="1"/>
</dbReference>
<keyword evidence="5" id="KW-1003">Cell membrane</keyword>
<accession>A0A7U9TIQ6</accession>
<dbReference type="InterPro" id="IPR035965">
    <property type="entry name" value="PAS-like_dom_sf"/>
</dbReference>
<dbReference type="SUPFAM" id="SSF47226">
    <property type="entry name" value="Histidine-containing phosphotransfer domain, HPT domain"/>
    <property type="match status" value="1"/>
</dbReference>
<evidence type="ECO:0000256" key="9">
    <source>
        <dbReference type="ARBA" id="ARBA00022741"/>
    </source>
</evidence>
<dbReference type="InterPro" id="IPR036097">
    <property type="entry name" value="HisK_dim/P_sf"/>
</dbReference>
<evidence type="ECO:0000256" key="1">
    <source>
        <dbReference type="ARBA" id="ARBA00000085"/>
    </source>
</evidence>
<dbReference type="Gene3D" id="3.40.50.2300">
    <property type="match status" value="1"/>
</dbReference>
<evidence type="ECO:0000256" key="4">
    <source>
        <dbReference type="ARBA" id="ARBA00012438"/>
    </source>
</evidence>
<dbReference type="SUPFAM" id="SSF55781">
    <property type="entry name" value="GAF domain-like"/>
    <property type="match status" value="1"/>
</dbReference>
<evidence type="ECO:0000256" key="11">
    <source>
        <dbReference type="ARBA" id="ARBA00022840"/>
    </source>
</evidence>
<dbReference type="InterPro" id="IPR029016">
    <property type="entry name" value="GAF-like_dom_sf"/>
</dbReference>
<keyword evidence="12" id="KW-1133">Transmembrane helix</keyword>
<evidence type="ECO:0000256" key="2">
    <source>
        <dbReference type="ARBA" id="ARBA00004651"/>
    </source>
</evidence>
<dbReference type="InterPro" id="IPR003594">
    <property type="entry name" value="HATPase_dom"/>
</dbReference>
<keyword evidence="13" id="KW-0902">Two-component regulatory system</keyword>
<dbReference type="PANTHER" id="PTHR45339">
    <property type="entry name" value="HYBRID SIGNAL TRANSDUCTION HISTIDINE KINASE J"/>
    <property type="match status" value="1"/>
</dbReference>
<evidence type="ECO:0000256" key="8">
    <source>
        <dbReference type="ARBA" id="ARBA00022692"/>
    </source>
</evidence>
<keyword evidence="9" id="KW-0547">Nucleotide-binding</keyword>
<dbReference type="KEGG" id="manr:MPAN_004230"/>
<proteinExistence type="inferred from homology"/>
<dbReference type="EC" id="2.7.13.3" evidence="4"/>
<reference evidence="18" key="1">
    <citation type="submission" date="2021-01" db="EMBL/GenBank/DDBJ databases">
        <title>Draft genome sequence of Acholeplasmataceae bacterium strain Mahy22.</title>
        <authorList>
            <person name="Watanabe M."/>
            <person name="Kojima H."/>
            <person name="Fukui M."/>
        </authorList>
    </citation>
    <scope>NUCLEOTIDE SEQUENCE</scope>
    <source>
        <strain evidence="18">Mahy22</strain>
    </source>
</reference>
<comment type="catalytic activity">
    <reaction evidence="1">
        <text>ATP + protein L-histidine = ADP + protein N-phospho-L-histidine.</text>
        <dbReference type="EC" id="2.7.13.3"/>
    </reaction>
</comment>
<dbReference type="Gene3D" id="3.30.450.20">
    <property type="entry name" value="PAS domain"/>
    <property type="match status" value="2"/>
</dbReference>
<dbReference type="CDD" id="cd00082">
    <property type="entry name" value="HisKA"/>
    <property type="match status" value="1"/>
</dbReference>
<dbReference type="CDD" id="cd00130">
    <property type="entry name" value="PAS"/>
    <property type="match status" value="1"/>
</dbReference>
<dbReference type="PROSITE" id="PS50112">
    <property type="entry name" value="PAS"/>
    <property type="match status" value="1"/>
</dbReference>
<dbReference type="EMBL" id="AP024412">
    <property type="protein sequence ID" value="BCR35530.1"/>
    <property type="molecule type" value="Genomic_DNA"/>
</dbReference>
<dbReference type="InterPro" id="IPR036890">
    <property type="entry name" value="HATPase_C_sf"/>
</dbReference>
<dbReference type="InterPro" id="IPR004358">
    <property type="entry name" value="Sig_transdc_His_kin-like_C"/>
</dbReference>
<dbReference type="GO" id="GO:0000155">
    <property type="term" value="F:phosphorelay sensor kinase activity"/>
    <property type="evidence" value="ECO:0007669"/>
    <property type="project" value="InterPro"/>
</dbReference>
<dbReference type="FunFam" id="3.30.565.10:FF:000010">
    <property type="entry name" value="Sensor histidine kinase RcsC"/>
    <property type="match status" value="1"/>
</dbReference>
<keyword evidence="7" id="KW-0808">Transferase</keyword>
<protein>
    <recommendedName>
        <fullName evidence="17">Circadian input-output histidine kinase CikA</fullName>
        <ecNumber evidence="4">2.7.13.3</ecNumber>
    </recommendedName>
    <alternativeName>
        <fullName evidence="16">Sensory/regulatory protein RpfC</fullName>
    </alternativeName>
</protein>
<keyword evidence="10" id="KW-0418">Kinase</keyword>